<dbReference type="InterPro" id="IPR007351">
    <property type="entry name" value="YjbR"/>
</dbReference>
<keyword evidence="2" id="KW-0238">DNA-binding</keyword>
<dbReference type="Gene3D" id="3.90.1150.30">
    <property type="match status" value="1"/>
</dbReference>
<organism evidence="2 3">
    <name type="scientific">Gemmiger gallinarum</name>
    <dbReference type="NCBI Taxonomy" id="2779354"/>
    <lineage>
        <taxon>Bacteria</taxon>
        <taxon>Bacillati</taxon>
        <taxon>Bacillota</taxon>
        <taxon>Clostridia</taxon>
        <taxon>Eubacteriales</taxon>
        <taxon>Gemmiger</taxon>
    </lineage>
</organism>
<evidence type="ECO:0000313" key="2">
    <source>
        <dbReference type="EMBL" id="MBE5038544.1"/>
    </source>
</evidence>
<evidence type="ECO:0000313" key="3">
    <source>
        <dbReference type="Proteomes" id="UP000768567"/>
    </source>
</evidence>
<dbReference type="EMBL" id="JADCKC010000003">
    <property type="protein sequence ID" value="MBE5038544.1"/>
    <property type="molecule type" value="Genomic_DNA"/>
</dbReference>
<protein>
    <submittedName>
        <fullName evidence="2">MmcQ/YjbR family DNA-binding protein</fullName>
    </submittedName>
</protein>
<dbReference type="GO" id="GO:0003677">
    <property type="term" value="F:DNA binding"/>
    <property type="evidence" value="ECO:0007669"/>
    <property type="project" value="UniProtKB-KW"/>
</dbReference>
<dbReference type="Proteomes" id="UP000768567">
    <property type="component" value="Unassembled WGS sequence"/>
</dbReference>
<accession>A0ABR9R5Y5</accession>
<proteinExistence type="predicted"/>
<gene>
    <name evidence="2" type="ORF">INF35_12170</name>
</gene>
<comment type="caution">
    <text evidence="2">The sequence shown here is derived from an EMBL/GenBank/DDBJ whole genome shotgun (WGS) entry which is preliminary data.</text>
</comment>
<dbReference type="InterPro" id="IPR058532">
    <property type="entry name" value="YjbR/MT2646/Rv2570-like"/>
</dbReference>
<reference evidence="2 3" key="1">
    <citation type="submission" date="2020-10" db="EMBL/GenBank/DDBJ databases">
        <title>ChiBAC.</title>
        <authorList>
            <person name="Zenner C."/>
            <person name="Hitch T.C.A."/>
            <person name="Clavel T."/>
        </authorList>
    </citation>
    <scope>NUCLEOTIDE SEQUENCE [LARGE SCALE GENOMIC DNA]</scope>
    <source>
        <strain evidence="2 3">DSM 109015</strain>
    </source>
</reference>
<name>A0ABR9R5Y5_9FIRM</name>
<dbReference type="PANTHER" id="PTHR35145:SF1">
    <property type="entry name" value="CYTOPLASMIC PROTEIN"/>
    <property type="match status" value="1"/>
</dbReference>
<feature type="region of interest" description="Disordered" evidence="1">
    <location>
        <begin position="110"/>
        <end position="134"/>
    </location>
</feature>
<dbReference type="SUPFAM" id="SSF142906">
    <property type="entry name" value="YjbR-like"/>
    <property type="match status" value="1"/>
</dbReference>
<dbReference type="Pfam" id="PF04237">
    <property type="entry name" value="YjbR"/>
    <property type="match status" value="1"/>
</dbReference>
<dbReference type="RefSeq" id="WP_193502778.1">
    <property type="nucleotide sequence ID" value="NZ_JADCKC010000003.1"/>
</dbReference>
<sequence>MLTRAEAIAACNALPDVFEDYPFHDPNWTVMRHRSNKKTFALIFERQGHIWVNLKAQPEWVRFWQGTYAAAVPAYHMNKEHWFSVILDGTIPDEELVRLIAESHALTAPAVRPAESAPGRRKGTQPRSAKFTKL</sequence>
<dbReference type="InterPro" id="IPR038056">
    <property type="entry name" value="YjbR-like_sf"/>
</dbReference>
<keyword evidence="3" id="KW-1185">Reference proteome</keyword>
<evidence type="ECO:0000256" key="1">
    <source>
        <dbReference type="SAM" id="MobiDB-lite"/>
    </source>
</evidence>
<feature type="compositionally biased region" description="Basic residues" evidence="1">
    <location>
        <begin position="119"/>
        <end position="134"/>
    </location>
</feature>
<dbReference type="PANTHER" id="PTHR35145">
    <property type="entry name" value="CYTOPLASMIC PROTEIN-RELATED"/>
    <property type="match status" value="1"/>
</dbReference>